<dbReference type="AlphaFoldDB" id="A0A251VCC8"/>
<evidence type="ECO:0000313" key="2">
    <source>
        <dbReference type="EMBL" id="KAF5817271.1"/>
    </source>
</evidence>
<evidence type="ECO:0000256" key="1">
    <source>
        <dbReference type="SAM" id="MobiDB-lite"/>
    </source>
</evidence>
<proteinExistence type="predicted"/>
<evidence type="ECO:0000313" key="3">
    <source>
        <dbReference type="EMBL" id="OTG33277.1"/>
    </source>
</evidence>
<dbReference type="Gramene" id="mRNA:HanXRQr2_Chr02g0050971">
    <property type="protein sequence ID" value="mRNA:HanXRQr2_Chr02g0050971"/>
    <property type="gene ID" value="HanXRQr2_Chr02g0050971"/>
</dbReference>
<sequence>MTVNCWSTPVNRSQGWSTGHRRPGKECYNCTLASSRSWNDITQSLLASFAQEYQGCIFKTMERLE</sequence>
<feature type="region of interest" description="Disordered" evidence="1">
    <location>
        <begin position="1"/>
        <end position="21"/>
    </location>
</feature>
<protein>
    <submittedName>
        <fullName evidence="3">Uncharacterized protein</fullName>
    </submittedName>
</protein>
<dbReference type="EMBL" id="MNCJ02000317">
    <property type="protein sequence ID" value="KAF5817271.1"/>
    <property type="molecule type" value="Genomic_DNA"/>
</dbReference>
<feature type="compositionally biased region" description="Polar residues" evidence="1">
    <location>
        <begin position="1"/>
        <end position="17"/>
    </location>
</feature>
<dbReference type="EMBL" id="CM007891">
    <property type="protein sequence ID" value="OTG33277.1"/>
    <property type="molecule type" value="Genomic_DNA"/>
</dbReference>
<accession>A0A251VCC8</accession>
<evidence type="ECO:0000313" key="4">
    <source>
        <dbReference type="Proteomes" id="UP000215914"/>
    </source>
</evidence>
<organism evidence="3 4">
    <name type="scientific">Helianthus annuus</name>
    <name type="common">Common sunflower</name>
    <dbReference type="NCBI Taxonomy" id="4232"/>
    <lineage>
        <taxon>Eukaryota</taxon>
        <taxon>Viridiplantae</taxon>
        <taxon>Streptophyta</taxon>
        <taxon>Embryophyta</taxon>
        <taxon>Tracheophyta</taxon>
        <taxon>Spermatophyta</taxon>
        <taxon>Magnoliopsida</taxon>
        <taxon>eudicotyledons</taxon>
        <taxon>Gunneridae</taxon>
        <taxon>Pentapetalae</taxon>
        <taxon>asterids</taxon>
        <taxon>campanulids</taxon>
        <taxon>Asterales</taxon>
        <taxon>Asteraceae</taxon>
        <taxon>Asteroideae</taxon>
        <taxon>Heliantheae alliance</taxon>
        <taxon>Heliantheae</taxon>
        <taxon>Helianthus</taxon>
    </lineage>
</organism>
<reference evidence="3" key="2">
    <citation type="submission" date="2017-02" db="EMBL/GenBank/DDBJ databases">
        <title>Sunflower complete genome.</title>
        <authorList>
            <person name="Langlade N."/>
            <person name="Munos S."/>
        </authorList>
    </citation>
    <scope>NUCLEOTIDE SEQUENCE [LARGE SCALE GENOMIC DNA]</scope>
    <source>
        <tissue evidence="3">Leaves</tissue>
    </source>
</reference>
<reference evidence="2 4" key="1">
    <citation type="journal article" date="2017" name="Nature">
        <title>The sunflower genome provides insights into oil metabolism, flowering and Asterid evolution.</title>
        <authorList>
            <person name="Badouin H."/>
            <person name="Gouzy J."/>
            <person name="Grassa C.J."/>
            <person name="Murat F."/>
            <person name="Staton S.E."/>
            <person name="Cottret L."/>
            <person name="Lelandais-Briere C."/>
            <person name="Owens G.L."/>
            <person name="Carrere S."/>
            <person name="Mayjonade B."/>
            <person name="Legrand L."/>
            <person name="Gill N."/>
            <person name="Kane N.C."/>
            <person name="Bowers J.E."/>
            <person name="Hubner S."/>
            <person name="Bellec A."/>
            <person name="Berard A."/>
            <person name="Berges H."/>
            <person name="Blanchet N."/>
            <person name="Boniface M.C."/>
            <person name="Brunel D."/>
            <person name="Catrice O."/>
            <person name="Chaidir N."/>
            <person name="Claudel C."/>
            <person name="Donnadieu C."/>
            <person name="Faraut T."/>
            <person name="Fievet G."/>
            <person name="Helmstetter N."/>
            <person name="King M."/>
            <person name="Knapp S.J."/>
            <person name="Lai Z."/>
            <person name="Le Paslier M.C."/>
            <person name="Lippi Y."/>
            <person name="Lorenzon L."/>
            <person name="Mandel J.R."/>
            <person name="Marage G."/>
            <person name="Marchand G."/>
            <person name="Marquand E."/>
            <person name="Bret-Mestries E."/>
            <person name="Morien E."/>
            <person name="Nambeesan S."/>
            <person name="Nguyen T."/>
            <person name="Pegot-Espagnet P."/>
            <person name="Pouilly N."/>
            <person name="Raftis F."/>
            <person name="Sallet E."/>
            <person name="Schiex T."/>
            <person name="Thomas J."/>
            <person name="Vandecasteele C."/>
            <person name="Vares D."/>
            <person name="Vear F."/>
            <person name="Vautrin S."/>
            <person name="Crespi M."/>
            <person name="Mangin B."/>
            <person name="Burke J.M."/>
            <person name="Salse J."/>
            <person name="Munos S."/>
            <person name="Vincourt P."/>
            <person name="Rieseberg L.H."/>
            <person name="Langlade N.B."/>
        </authorList>
    </citation>
    <scope>NUCLEOTIDE SEQUENCE [LARGE SCALE GENOMIC DNA]</scope>
    <source>
        <strain evidence="4">cv. SF193</strain>
        <tissue evidence="2">Leaves</tissue>
    </source>
</reference>
<dbReference type="InParanoid" id="A0A251VCC8"/>
<keyword evidence="4" id="KW-1185">Reference proteome</keyword>
<reference evidence="2" key="3">
    <citation type="submission" date="2020-06" db="EMBL/GenBank/DDBJ databases">
        <title>Helianthus annuus Genome sequencing and assembly Release 2.</title>
        <authorList>
            <person name="Gouzy J."/>
            <person name="Langlade N."/>
            <person name="Munos S."/>
        </authorList>
    </citation>
    <scope>NUCLEOTIDE SEQUENCE</scope>
    <source>
        <tissue evidence="2">Leaves</tissue>
    </source>
</reference>
<gene>
    <name evidence="3" type="ORF">HannXRQ_Chr02g0032921</name>
    <name evidence="2" type="ORF">HanXRQr2_Chr02g0050971</name>
</gene>
<dbReference type="Proteomes" id="UP000215914">
    <property type="component" value="Chromosome 2"/>
</dbReference>
<name>A0A251VCC8_HELAN</name>